<dbReference type="Proteomes" id="UP000054279">
    <property type="component" value="Unassembled WGS sequence"/>
</dbReference>
<keyword evidence="2" id="KW-1185">Reference proteome</keyword>
<protein>
    <submittedName>
        <fullName evidence="1">Uncharacterized protein</fullName>
    </submittedName>
</protein>
<reference evidence="1 2" key="1">
    <citation type="submission" date="2014-06" db="EMBL/GenBank/DDBJ databases">
        <title>Evolutionary Origins and Diversification of the Mycorrhizal Mutualists.</title>
        <authorList>
            <consortium name="DOE Joint Genome Institute"/>
            <consortium name="Mycorrhizal Genomics Consortium"/>
            <person name="Kohler A."/>
            <person name="Kuo A."/>
            <person name="Nagy L.G."/>
            <person name="Floudas D."/>
            <person name="Copeland A."/>
            <person name="Barry K.W."/>
            <person name="Cichocki N."/>
            <person name="Veneault-Fourrey C."/>
            <person name="LaButti K."/>
            <person name="Lindquist E.A."/>
            <person name="Lipzen A."/>
            <person name="Lundell T."/>
            <person name="Morin E."/>
            <person name="Murat C."/>
            <person name="Riley R."/>
            <person name="Ohm R."/>
            <person name="Sun H."/>
            <person name="Tunlid A."/>
            <person name="Henrissat B."/>
            <person name="Grigoriev I.V."/>
            <person name="Hibbett D.S."/>
            <person name="Martin F."/>
        </authorList>
    </citation>
    <scope>NUCLEOTIDE SEQUENCE [LARGE SCALE GENOMIC DNA]</scope>
    <source>
        <strain evidence="1 2">SS14</strain>
    </source>
</reference>
<name>A0A0C9T1C0_SPHS4</name>
<dbReference type="HOGENOM" id="CLU_1469095_0_0_1"/>
<accession>A0A0C9T1C0</accession>
<sequence>MSNKDILSPDGCGVCKNFCEVGLYMHEECFKEGCFVIAPYPLTKEEEQYNKDFWIPTLTHFLAKTCGRVVCPENVNHFSVCEQEEPCNCARSKNRYIISILWKHIIQLPHACPNHRKKSLKLVGSSAVTDTQKKEKQKQLIEAWKKKCEVEGRYRPEFCVGIYWNPDEAVIDCDNNKPWTPNPQ</sequence>
<dbReference type="AlphaFoldDB" id="A0A0C9T1C0"/>
<organism evidence="1 2">
    <name type="scientific">Sphaerobolus stellatus (strain SS14)</name>
    <dbReference type="NCBI Taxonomy" id="990650"/>
    <lineage>
        <taxon>Eukaryota</taxon>
        <taxon>Fungi</taxon>
        <taxon>Dikarya</taxon>
        <taxon>Basidiomycota</taxon>
        <taxon>Agaricomycotina</taxon>
        <taxon>Agaricomycetes</taxon>
        <taxon>Phallomycetidae</taxon>
        <taxon>Geastrales</taxon>
        <taxon>Sphaerobolaceae</taxon>
        <taxon>Sphaerobolus</taxon>
    </lineage>
</organism>
<gene>
    <name evidence="1" type="ORF">M422DRAFT_786415</name>
</gene>
<proteinExistence type="predicted"/>
<evidence type="ECO:0000313" key="1">
    <source>
        <dbReference type="EMBL" id="KIJ22558.1"/>
    </source>
</evidence>
<evidence type="ECO:0000313" key="2">
    <source>
        <dbReference type="Proteomes" id="UP000054279"/>
    </source>
</evidence>
<dbReference type="EMBL" id="KN838108">
    <property type="protein sequence ID" value="KIJ22558.1"/>
    <property type="molecule type" value="Genomic_DNA"/>
</dbReference>